<reference evidence="1 2" key="1">
    <citation type="submission" date="2020-06" db="EMBL/GenBank/DDBJ databases">
        <authorList>
            <person name="Li R."/>
            <person name="Bekaert M."/>
        </authorList>
    </citation>
    <scope>NUCLEOTIDE SEQUENCE [LARGE SCALE GENOMIC DNA]</scope>
    <source>
        <strain evidence="2">wild</strain>
    </source>
</reference>
<evidence type="ECO:0000313" key="2">
    <source>
        <dbReference type="Proteomes" id="UP000507470"/>
    </source>
</evidence>
<organism evidence="1 2">
    <name type="scientific">Mytilus coruscus</name>
    <name type="common">Sea mussel</name>
    <dbReference type="NCBI Taxonomy" id="42192"/>
    <lineage>
        <taxon>Eukaryota</taxon>
        <taxon>Metazoa</taxon>
        <taxon>Spiralia</taxon>
        <taxon>Lophotrochozoa</taxon>
        <taxon>Mollusca</taxon>
        <taxon>Bivalvia</taxon>
        <taxon>Autobranchia</taxon>
        <taxon>Pteriomorphia</taxon>
        <taxon>Mytilida</taxon>
        <taxon>Mytiloidea</taxon>
        <taxon>Mytilidae</taxon>
        <taxon>Mytilinae</taxon>
        <taxon>Mytilus</taxon>
    </lineage>
</organism>
<name>A0A6J8CYJ8_MYTCO</name>
<gene>
    <name evidence="1" type="ORF">MCOR_34776</name>
</gene>
<sequence>MAENVVFQQRINGKGNVEFRTKFGRSKAIVMRRHEGYFYIDMYDNRPGKSDRIPIGTDELELLCNLRGNLESLKSHFPQINDLHYLLYKSLHDLREDETCDITKCCSVVSMFYVQRTQLKCDNYVKPQVGHVGVGKELLQHLTEVNKCENTGAPPLWEASAMGYVNVVKNCNNT</sequence>
<keyword evidence="2" id="KW-1185">Reference proteome</keyword>
<accession>A0A6J8CYJ8</accession>
<protein>
    <submittedName>
        <fullName evidence="1">Uncharacterized protein</fullName>
    </submittedName>
</protein>
<dbReference type="AlphaFoldDB" id="A0A6J8CYJ8"/>
<evidence type="ECO:0000313" key="1">
    <source>
        <dbReference type="EMBL" id="CAC5400611.1"/>
    </source>
</evidence>
<dbReference type="OrthoDB" id="6204355at2759"/>
<proteinExistence type="predicted"/>
<dbReference type="EMBL" id="CACVKT020006264">
    <property type="protein sequence ID" value="CAC5400611.1"/>
    <property type="molecule type" value="Genomic_DNA"/>
</dbReference>
<dbReference type="Proteomes" id="UP000507470">
    <property type="component" value="Unassembled WGS sequence"/>
</dbReference>